<organism evidence="2">
    <name type="scientific">Leptotrichia alba</name>
    <dbReference type="NCBI Taxonomy" id="3239304"/>
    <lineage>
        <taxon>Bacteria</taxon>
        <taxon>Fusobacteriati</taxon>
        <taxon>Fusobacteriota</taxon>
        <taxon>Fusobacteriia</taxon>
        <taxon>Fusobacteriales</taxon>
        <taxon>Leptotrichiaceae</taxon>
        <taxon>Leptotrichia</taxon>
    </lineage>
</organism>
<protein>
    <recommendedName>
        <fullName evidence="3">Lipoprotein</fullName>
    </recommendedName>
</protein>
<reference evidence="2" key="1">
    <citation type="submission" date="2024-07" db="EMBL/GenBank/DDBJ databases">
        <authorList>
            <person name="Li X.-J."/>
            <person name="Wang X."/>
        </authorList>
    </citation>
    <scope>NUCLEOTIDE SEQUENCE</scope>
    <source>
        <strain evidence="2">HSP-536</strain>
    </source>
</reference>
<sequence>MKKLFLMLLMFFMIVSCELKKAQEAYDNKEYIKSIYFTLNYFENHPNKIEKIKPDIKNEIMEKFSNIANYYKTQAGSSNLEERQNGYEGLYKIYALFDIYSQSSNFTDFLSKYNDDELLSEIYKIIDEHIKTKKLENKYSEDIILALNKYYGNIINYTKELSEIKKADKNKILKYESISRKMSQDEADKLIEYANIKEKSKEYRDAQKLNEAVPKVYGQYQRNYKNVYTKSRELKRKADYQEADELYQSAVSRVSGITRKYEYRKSIEELKELQKIIPNFKDSKWKIEEYSKKAYVKYKISGCNNSHIPAYIKGSLSKIGVYVEYSSNAEVQINCKATDNYQVSTYPSEIKNLSQVKDIKNSDGQTVKKQFIFQENKTKAVESLDFSYKIELSGYVKRNYSGNAYKKHETNSLQYLGDVPSEYSDKDKIEKLWGESEMRRKVYDSASFFKNLEDMIEELEKL</sequence>
<feature type="chain" id="PRO_5044304862" description="Lipoprotein" evidence="1">
    <location>
        <begin position="22"/>
        <end position="462"/>
    </location>
</feature>
<dbReference type="AlphaFoldDB" id="A0AB39V227"/>
<dbReference type="PROSITE" id="PS51257">
    <property type="entry name" value="PROKAR_LIPOPROTEIN"/>
    <property type="match status" value="1"/>
</dbReference>
<dbReference type="RefSeq" id="WP_369714896.1">
    <property type="nucleotide sequence ID" value="NZ_CP165647.1"/>
</dbReference>
<accession>A0AB39V227</accession>
<keyword evidence="1" id="KW-0732">Signal</keyword>
<gene>
    <name evidence="2" type="ORF">AB8B28_06840</name>
</gene>
<dbReference type="KEGG" id="lala:AB8B28_06840"/>
<evidence type="ECO:0000313" key="2">
    <source>
        <dbReference type="EMBL" id="XDU61377.1"/>
    </source>
</evidence>
<evidence type="ECO:0000256" key="1">
    <source>
        <dbReference type="SAM" id="SignalP"/>
    </source>
</evidence>
<name>A0AB39V227_9FUSO</name>
<proteinExistence type="predicted"/>
<evidence type="ECO:0008006" key="3">
    <source>
        <dbReference type="Google" id="ProtNLM"/>
    </source>
</evidence>
<feature type="signal peptide" evidence="1">
    <location>
        <begin position="1"/>
        <end position="21"/>
    </location>
</feature>
<dbReference type="EMBL" id="CP165647">
    <property type="protein sequence ID" value="XDU61377.1"/>
    <property type="molecule type" value="Genomic_DNA"/>
</dbReference>